<dbReference type="AlphaFoldDB" id="A0A0C9XKT3"/>
<dbReference type="Proteomes" id="UP000054477">
    <property type="component" value="Unassembled WGS sequence"/>
</dbReference>
<accession>A0A0C9XKT3</accession>
<name>A0A0C9XKT3_9AGAR</name>
<dbReference type="HOGENOM" id="CLU_2886134_0_0_1"/>
<reference evidence="2" key="2">
    <citation type="submission" date="2015-01" db="EMBL/GenBank/DDBJ databases">
        <title>Evolutionary Origins and Diversification of the Mycorrhizal Mutualists.</title>
        <authorList>
            <consortium name="DOE Joint Genome Institute"/>
            <consortium name="Mycorrhizal Genomics Consortium"/>
            <person name="Kohler A."/>
            <person name="Kuo A."/>
            <person name="Nagy L.G."/>
            <person name="Floudas D."/>
            <person name="Copeland A."/>
            <person name="Barry K.W."/>
            <person name="Cichocki N."/>
            <person name="Veneault-Fourrey C."/>
            <person name="LaButti K."/>
            <person name="Lindquist E.A."/>
            <person name="Lipzen A."/>
            <person name="Lundell T."/>
            <person name="Morin E."/>
            <person name="Murat C."/>
            <person name="Riley R."/>
            <person name="Ohm R."/>
            <person name="Sun H."/>
            <person name="Tunlid A."/>
            <person name="Henrissat B."/>
            <person name="Grigoriev I.V."/>
            <person name="Hibbett D.S."/>
            <person name="Martin F."/>
        </authorList>
    </citation>
    <scope>NUCLEOTIDE SEQUENCE [LARGE SCALE GENOMIC DNA]</scope>
    <source>
        <strain evidence="2">LaAM-08-1</strain>
    </source>
</reference>
<evidence type="ECO:0000313" key="1">
    <source>
        <dbReference type="EMBL" id="KIJ98196.1"/>
    </source>
</evidence>
<sequence>MTTLLYPGLSCLDETAHYSQTLTSWASSSPPLRERILAIVPASYFLPAVKAWVNQHPHENSEL</sequence>
<protein>
    <submittedName>
        <fullName evidence="1">Uncharacterized protein</fullName>
    </submittedName>
</protein>
<organism evidence="1 2">
    <name type="scientific">Laccaria amethystina LaAM-08-1</name>
    <dbReference type="NCBI Taxonomy" id="1095629"/>
    <lineage>
        <taxon>Eukaryota</taxon>
        <taxon>Fungi</taxon>
        <taxon>Dikarya</taxon>
        <taxon>Basidiomycota</taxon>
        <taxon>Agaricomycotina</taxon>
        <taxon>Agaricomycetes</taxon>
        <taxon>Agaricomycetidae</taxon>
        <taxon>Agaricales</taxon>
        <taxon>Agaricineae</taxon>
        <taxon>Hydnangiaceae</taxon>
        <taxon>Laccaria</taxon>
    </lineage>
</organism>
<proteinExistence type="predicted"/>
<gene>
    <name evidence="1" type="ORF">K443DRAFT_680914</name>
</gene>
<reference evidence="1 2" key="1">
    <citation type="submission" date="2014-04" db="EMBL/GenBank/DDBJ databases">
        <authorList>
            <consortium name="DOE Joint Genome Institute"/>
            <person name="Kuo A."/>
            <person name="Kohler A."/>
            <person name="Nagy L.G."/>
            <person name="Floudas D."/>
            <person name="Copeland A."/>
            <person name="Barry K.W."/>
            <person name="Cichocki N."/>
            <person name="Veneault-Fourrey C."/>
            <person name="LaButti K."/>
            <person name="Lindquist E.A."/>
            <person name="Lipzen A."/>
            <person name="Lundell T."/>
            <person name="Morin E."/>
            <person name="Murat C."/>
            <person name="Sun H."/>
            <person name="Tunlid A."/>
            <person name="Henrissat B."/>
            <person name="Grigoriev I.V."/>
            <person name="Hibbett D.S."/>
            <person name="Martin F."/>
            <person name="Nordberg H.P."/>
            <person name="Cantor M.N."/>
            <person name="Hua S.X."/>
        </authorList>
    </citation>
    <scope>NUCLEOTIDE SEQUENCE [LARGE SCALE GENOMIC DNA]</scope>
    <source>
        <strain evidence="1 2">LaAM-08-1</strain>
    </source>
</reference>
<evidence type="ECO:0000313" key="2">
    <source>
        <dbReference type="Proteomes" id="UP000054477"/>
    </source>
</evidence>
<keyword evidence="2" id="KW-1185">Reference proteome</keyword>
<dbReference type="EMBL" id="KN838674">
    <property type="protein sequence ID" value="KIJ98196.1"/>
    <property type="molecule type" value="Genomic_DNA"/>
</dbReference>